<dbReference type="EMBL" id="JAVHJS010000005">
    <property type="protein sequence ID" value="KAK2857741.1"/>
    <property type="molecule type" value="Genomic_DNA"/>
</dbReference>
<proteinExistence type="predicted"/>
<comment type="caution">
    <text evidence="1">The sequence shown here is derived from an EMBL/GenBank/DDBJ whole genome shotgun (WGS) entry which is preliminary data.</text>
</comment>
<evidence type="ECO:0000313" key="1">
    <source>
        <dbReference type="EMBL" id="KAK2857741.1"/>
    </source>
</evidence>
<evidence type="ECO:0000313" key="2">
    <source>
        <dbReference type="Proteomes" id="UP001187315"/>
    </source>
</evidence>
<reference evidence="1" key="1">
    <citation type="submission" date="2023-08" db="EMBL/GenBank/DDBJ databases">
        <title>Pelteobagrus vachellii genome.</title>
        <authorList>
            <person name="Liu H."/>
        </authorList>
    </citation>
    <scope>NUCLEOTIDE SEQUENCE</scope>
    <source>
        <strain evidence="1">PRFRI_2022a</strain>
        <tissue evidence="1">Muscle</tissue>
    </source>
</reference>
<name>A0AA88T0H4_TACVA</name>
<gene>
    <name evidence="1" type="ORF">Q7C36_005660</name>
</gene>
<sequence length="79" mass="8435">MLTVPMYASIGHLDSASPEAHSITPPEPLSAETTSFVPYIPTNRTIPVQLGLREALLGGDENRRAHVPHVKHEGSAGIP</sequence>
<organism evidence="1 2">
    <name type="scientific">Tachysurus vachellii</name>
    <name type="common">Darkbarbel catfish</name>
    <name type="synonym">Pelteobagrus vachellii</name>
    <dbReference type="NCBI Taxonomy" id="175792"/>
    <lineage>
        <taxon>Eukaryota</taxon>
        <taxon>Metazoa</taxon>
        <taxon>Chordata</taxon>
        <taxon>Craniata</taxon>
        <taxon>Vertebrata</taxon>
        <taxon>Euteleostomi</taxon>
        <taxon>Actinopterygii</taxon>
        <taxon>Neopterygii</taxon>
        <taxon>Teleostei</taxon>
        <taxon>Ostariophysi</taxon>
        <taxon>Siluriformes</taxon>
        <taxon>Bagridae</taxon>
        <taxon>Tachysurus</taxon>
    </lineage>
</organism>
<keyword evidence="2" id="KW-1185">Reference proteome</keyword>
<accession>A0AA88T0H4</accession>
<dbReference type="Proteomes" id="UP001187315">
    <property type="component" value="Unassembled WGS sequence"/>
</dbReference>
<dbReference type="AlphaFoldDB" id="A0AA88T0H4"/>
<protein>
    <submittedName>
        <fullName evidence="1">Uncharacterized protein</fullName>
    </submittedName>
</protein>